<accession>A0ABQ9HM68</accession>
<name>A0ABQ9HM68_9NEOP</name>
<protein>
    <submittedName>
        <fullName evidence="1">Uncharacterized protein</fullName>
    </submittedName>
</protein>
<keyword evidence="2" id="KW-1185">Reference proteome</keyword>
<comment type="caution">
    <text evidence="1">The sequence shown here is derived from an EMBL/GenBank/DDBJ whole genome shotgun (WGS) entry which is preliminary data.</text>
</comment>
<organism evidence="1 2">
    <name type="scientific">Dryococelus australis</name>
    <dbReference type="NCBI Taxonomy" id="614101"/>
    <lineage>
        <taxon>Eukaryota</taxon>
        <taxon>Metazoa</taxon>
        <taxon>Ecdysozoa</taxon>
        <taxon>Arthropoda</taxon>
        <taxon>Hexapoda</taxon>
        <taxon>Insecta</taxon>
        <taxon>Pterygota</taxon>
        <taxon>Neoptera</taxon>
        <taxon>Polyneoptera</taxon>
        <taxon>Phasmatodea</taxon>
        <taxon>Verophasmatodea</taxon>
        <taxon>Anareolatae</taxon>
        <taxon>Phasmatidae</taxon>
        <taxon>Eurycanthinae</taxon>
        <taxon>Dryococelus</taxon>
    </lineage>
</organism>
<dbReference type="EMBL" id="JARBHB010000004">
    <property type="protein sequence ID" value="KAJ8885186.1"/>
    <property type="molecule type" value="Genomic_DNA"/>
</dbReference>
<dbReference type="Proteomes" id="UP001159363">
    <property type="component" value="Chromosome X"/>
</dbReference>
<sequence length="183" mass="20357">MQISGGSPTRNQTRCALVRGNSDVACQIWEIACCARNHTVQEVCEIDIKEEWALTSAQGALKGNMVQNYASKRARPQPSEESLELAIADVRDKKLSLREAAASIEKLHAGEHESVGEGSSNTINRTPLMFNSKYTTLQVFTSEEETKIVKYAINRSKMCYGKTYYQLRKLAYGYALKAGCKIP</sequence>
<proteinExistence type="predicted"/>
<gene>
    <name evidence="1" type="ORF">PR048_011382</name>
</gene>
<evidence type="ECO:0000313" key="1">
    <source>
        <dbReference type="EMBL" id="KAJ8885186.1"/>
    </source>
</evidence>
<reference evidence="1 2" key="1">
    <citation type="submission" date="2023-02" db="EMBL/GenBank/DDBJ databases">
        <title>LHISI_Scaffold_Assembly.</title>
        <authorList>
            <person name="Stuart O.P."/>
            <person name="Cleave R."/>
            <person name="Magrath M.J.L."/>
            <person name="Mikheyev A.S."/>
        </authorList>
    </citation>
    <scope>NUCLEOTIDE SEQUENCE [LARGE SCALE GENOMIC DNA]</scope>
    <source>
        <strain evidence="1">Daus_M_001</strain>
        <tissue evidence="1">Leg muscle</tissue>
    </source>
</reference>
<evidence type="ECO:0000313" key="2">
    <source>
        <dbReference type="Proteomes" id="UP001159363"/>
    </source>
</evidence>